<dbReference type="PANTHER" id="PTHR47245:SF1">
    <property type="entry name" value="FOLDASE PROTEIN PRSA"/>
    <property type="match status" value="1"/>
</dbReference>
<gene>
    <name evidence="7" type="ORF">A2Y57_02500</name>
</gene>
<reference evidence="7 8" key="1">
    <citation type="journal article" date="2016" name="Nat. Commun.">
        <title>Thousands of microbial genomes shed light on interconnected biogeochemical processes in an aquifer system.</title>
        <authorList>
            <person name="Anantharaman K."/>
            <person name="Brown C.T."/>
            <person name="Hug L.A."/>
            <person name="Sharon I."/>
            <person name="Castelle C.J."/>
            <person name="Probst A.J."/>
            <person name="Thomas B.C."/>
            <person name="Singh A."/>
            <person name="Wilkins M.J."/>
            <person name="Karaoz U."/>
            <person name="Brodie E.L."/>
            <person name="Williams K.H."/>
            <person name="Hubbard S.S."/>
            <person name="Banfield J.F."/>
        </authorList>
    </citation>
    <scope>NUCLEOTIDE SEQUENCE [LARGE SCALE GENOMIC DNA]</scope>
</reference>
<sequence length="211" mass="24188">MARKIKRPKIQIKKYFSSLKKNWQAHRRSYVILISAVVVVLLLATLVIVKKNWFVVAMVNNRPITSIELYQKLESRYGKDVLENLIEEKLIYEEARKQSVAVATTEVDGKIKEIEDQVGGKEALDSLLKAQGLSLDQVKSQVETQIIIEKILGKDIQVSDQEVEEFIKNNPTAKDLGSDKIKEQIKSQKINDKLQDWLENLKKNAKIAKFI</sequence>
<comment type="catalytic activity">
    <reaction evidence="1">
        <text>[protein]-peptidylproline (omega=180) = [protein]-peptidylproline (omega=0)</text>
        <dbReference type="Rhea" id="RHEA:16237"/>
        <dbReference type="Rhea" id="RHEA-COMP:10747"/>
        <dbReference type="Rhea" id="RHEA-COMP:10748"/>
        <dbReference type="ChEBI" id="CHEBI:83833"/>
        <dbReference type="ChEBI" id="CHEBI:83834"/>
        <dbReference type="EC" id="5.2.1.8"/>
    </reaction>
</comment>
<evidence type="ECO:0000256" key="3">
    <source>
        <dbReference type="ARBA" id="ARBA00022729"/>
    </source>
</evidence>
<dbReference type="InterPro" id="IPR050245">
    <property type="entry name" value="PrsA_foldase"/>
</dbReference>
<evidence type="ECO:0000256" key="4">
    <source>
        <dbReference type="ARBA" id="ARBA00023110"/>
    </source>
</evidence>
<accession>A0A1G1WBG2</accession>
<evidence type="ECO:0000256" key="2">
    <source>
        <dbReference type="ARBA" id="ARBA00013194"/>
    </source>
</evidence>
<evidence type="ECO:0000256" key="1">
    <source>
        <dbReference type="ARBA" id="ARBA00000971"/>
    </source>
</evidence>
<dbReference type="Pfam" id="PF13624">
    <property type="entry name" value="SurA_N_3"/>
    <property type="match status" value="1"/>
</dbReference>
<proteinExistence type="predicted"/>
<keyword evidence="5" id="KW-0413">Isomerase</keyword>
<keyword evidence="6" id="KW-0472">Membrane</keyword>
<keyword evidence="4" id="KW-0697">Rotamase</keyword>
<keyword evidence="3" id="KW-0732">Signal</keyword>
<protein>
    <recommendedName>
        <fullName evidence="2">peptidylprolyl isomerase</fullName>
        <ecNumber evidence="2">5.2.1.8</ecNumber>
    </recommendedName>
</protein>
<dbReference type="PANTHER" id="PTHR47245">
    <property type="entry name" value="PEPTIDYLPROLYL ISOMERASE"/>
    <property type="match status" value="1"/>
</dbReference>
<dbReference type="GO" id="GO:0003755">
    <property type="term" value="F:peptidyl-prolyl cis-trans isomerase activity"/>
    <property type="evidence" value="ECO:0007669"/>
    <property type="project" value="UniProtKB-KW"/>
</dbReference>
<name>A0A1G1WBG2_9BACT</name>
<evidence type="ECO:0000313" key="7">
    <source>
        <dbReference type="EMBL" id="OGY25015.1"/>
    </source>
</evidence>
<dbReference type="SUPFAM" id="SSF109998">
    <property type="entry name" value="Triger factor/SurA peptide-binding domain-like"/>
    <property type="match status" value="1"/>
</dbReference>
<dbReference type="Gene3D" id="1.10.4030.10">
    <property type="entry name" value="Porin chaperone SurA, peptide-binding domain"/>
    <property type="match status" value="1"/>
</dbReference>
<dbReference type="InterPro" id="IPR027304">
    <property type="entry name" value="Trigger_fact/SurA_dom_sf"/>
</dbReference>
<dbReference type="AlphaFoldDB" id="A0A1G1WBG2"/>
<dbReference type="EMBL" id="MHCQ01000004">
    <property type="protein sequence ID" value="OGY25015.1"/>
    <property type="molecule type" value="Genomic_DNA"/>
</dbReference>
<evidence type="ECO:0000256" key="5">
    <source>
        <dbReference type="ARBA" id="ARBA00023235"/>
    </source>
</evidence>
<dbReference type="Proteomes" id="UP000177103">
    <property type="component" value="Unassembled WGS sequence"/>
</dbReference>
<comment type="caution">
    <text evidence="7">The sequence shown here is derived from an EMBL/GenBank/DDBJ whole genome shotgun (WGS) entry which is preliminary data.</text>
</comment>
<feature type="transmembrane region" description="Helical" evidence="6">
    <location>
        <begin position="30"/>
        <end position="49"/>
    </location>
</feature>
<evidence type="ECO:0000256" key="6">
    <source>
        <dbReference type="SAM" id="Phobius"/>
    </source>
</evidence>
<keyword evidence="6" id="KW-0812">Transmembrane</keyword>
<keyword evidence="6" id="KW-1133">Transmembrane helix</keyword>
<evidence type="ECO:0000313" key="8">
    <source>
        <dbReference type="Proteomes" id="UP000177103"/>
    </source>
</evidence>
<dbReference type="EC" id="5.2.1.8" evidence="2"/>
<organism evidence="7 8">
    <name type="scientific">Candidatus Woykebacteria bacterium RBG_13_40_7b</name>
    <dbReference type="NCBI Taxonomy" id="1802594"/>
    <lineage>
        <taxon>Bacteria</taxon>
        <taxon>Candidatus Woykeibacteriota</taxon>
    </lineage>
</organism>